<evidence type="ECO:0000313" key="2">
    <source>
        <dbReference type="Proteomes" id="UP000003136"/>
    </source>
</evidence>
<comment type="caution">
    <text evidence="1">The sequence shown here is derived from an EMBL/GenBank/DDBJ whole genome shotgun (WGS) entry which is preliminary data.</text>
</comment>
<keyword evidence="2" id="KW-1185">Reference proteome</keyword>
<name>B7ANG1_9FIRM</name>
<evidence type="ECO:0008006" key="3">
    <source>
        <dbReference type="Google" id="ProtNLM"/>
    </source>
</evidence>
<dbReference type="HOGENOM" id="CLU_1222776_0_0_9"/>
<gene>
    <name evidence="1" type="ORF">BACPEC_00215</name>
</gene>
<proteinExistence type="predicted"/>
<protein>
    <recommendedName>
        <fullName evidence="3">Transposase IS701-like DDE domain-containing protein</fullName>
    </recommendedName>
</protein>
<dbReference type="AlphaFoldDB" id="B7ANG1"/>
<dbReference type="eggNOG" id="COG3385">
    <property type="taxonomic scope" value="Bacteria"/>
</dbReference>
<organism evidence="1 2">
    <name type="scientific">[Bacteroides] pectinophilus ATCC 43243</name>
    <dbReference type="NCBI Taxonomy" id="483218"/>
    <lineage>
        <taxon>Bacteria</taxon>
        <taxon>Bacillati</taxon>
        <taxon>Bacillota</taxon>
        <taxon>Clostridia</taxon>
        <taxon>Eubacteriales</taxon>
    </lineage>
</organism>
<evidence type="ECO:0000313" key="1">
    <source>
        <dbReference type="EMBL" id="EEC58696.1"/>
    </source>
</evidence>
<reference evidence="1 2" key="1">
    <citation type="submission" date="2008-11" db="EMBL/GenBank/DDBJ databases">
        <title>Draft genome sequence of Bacteroides pectinophilus (ATCC 43243).</title>
        <authorList>
            <person name="Sudarsanam P."/>
            <person name="Ley R."/>
            <person name="Guruge J."/>
            <person name="Turnbaugh P.J."/>
            <person name="Mahowald M."/>
            <person name="Liep D."/>
            <person name="Gordon J."/>
        </authorList>
    </citation>
    <scope>NUCLEOTIDE SEQUENCE [LARGE SCALE GENOMIC DNA]</scope>
    <source>
        <strain evidence="1 2">ATCC 43243</strain>
    </source>
</reference>
<dbReference type="EMBL" id="ABVQ01000032">
    <property type="protein sequence ID" value="EEC58696.1"/>
    <property type="molecule type" value="Genomic_DNA"/>
</dbReference>
<sequence length="226" mass="25885">MKREILTFSRKISRHLSKPDSKFTADMTYGILASGSCLLTDIVDQFHESSKKVNSVERLARHLNKGTPSKALNSYFSLIRRWVPDETVIHIDDSDIVKPDGYKFEALGTVRDSSKSTDTKNVYEKGYHMTESCVLVKNAHPVSIFSKIHSSKEKNFTSANDVTFSTMKRGADMFGHATFVMGRGYYDNKMFLKLDELKQDYAIWLTSKRNLFFRGKYVSATHLRNQ</sequence>
<reference evidence="1 2" key="2">
    <citation type="submission" date="2008-11" db="EMBL/GenBank/DDBJ databases">
        <authorList>
            <person name="Fulton L."/>
            <person name="Clifton S."/>
            <person name="Fulton B."/>
            <person name="Xu J."/>
            <person name="Minx P."/>
            <person name="Pepin K.H."/>
            <person name="Johnson M."/>
            <person name="Bhonagiri V."/>
            <person name="Nash W.E."/>
            <person name="Mardis E.R."/>
            <person name="Wilson R.K."/>
        </authorList>
    </citation>
    <scope>NUCLEOTIDE SEQUENCE [LARGE SCALE GENOMIC DNA]</scope>
    <source>
        <strain evidence="1 2">ATCC 43243</strain>
    </source>
</reference>
<dbReference type="Proteomes" id="UP000003136">
    <property type="component" value="Unassembled WGS sequence"/>
</dbReference>
<accession>B7ANG1</accession>